<organism evidence="3">
    <name type="scientific">Kwoniella dejecticola CBS 10117</name>
    <dbReference type="NCBI Taxonomy" id="1296121"/>
    <lineage>
        <taxon>Eukaryota</taxon>
        <taxon>Fungi</taxon>
        <taxon>Dikarya</taxon>
        <taxon>Basidiomycota</taxon>
        <taxon>Agaricomycotina</taxon>
        <taxon>Tremellomycetes</taxon>
        <taxon>Tremellales</taxon>
        <taxon>Cryptococcaceae</taxon>
        <taxon>Kwoniella</taxon>
    </lineage>
</organism>
<accession>A0A1A6A4C2</accession>
<dbReference type="RefSeq" id="XP_018262746.1">
    <property type="nucleotide sequence ID" value="XM_018407535.1"/>
</dbReference>
<feature type="region of interest" description="Disordered" evidence="1">
    <location>
        <begin position="393"/>
        <end position="464"/>
    </location>
</feature>
<evidence type="ECO:0000259" key="2">
    <source>
        <dbReference type="PROSITE" id="PS50280"/>
    </source>
</evidence>
<dbReference type="GO" id="GO:0005634">
    <property type="term" value="C:nucleus"/>
    <property type="evidence" value="ECO:0007669"/>
    <property type="project" value="TreeGrafter"/>
</dbReference>
<dbReference type="PANTHER" id="PTHR12197">
    <property type="entry name" value="HISTONE-LYSINE N-METHYLTRANSFERASE SMYD"/>
    <property type="match status" value="1"/>
</dbReference>
<reference evidence="4" key="2">
    <citation type="submission" date="2013-07" db="EMBL/GenBank/DDBJ databases">
        <authorList>
            <consortium name="The Broad Institute Genome Sequencing Platform"/>
            <person name="Cuomo C."/>
            <person name="Litvintseva A."/>
            <person name="Chen Y."/>
            <person name="Heitman J."/>
            <person name="Sun S."/>
            <person name="Springer D."/>
            <person name="Dromer F."/>
            <person name="Young S.K."/>
            <person name="Zeng Q."/>
            <person name="Gargeya S."/>
            <person name="Fitzgerald M."/>
            <person name="Abouelleil A."/>
            <person name="Alvarado L."/>
            <person name="Berlin A.M."/>
            <person name="Chapman S.B."/>
            <person name="Dewar J."/>
            <person name="Goldberg J."/>
            <person name="Griggs A."/>
            <person name="Gujja S."/>
            <person name="Hansen M."/>
            <person name="Howarth C."/>
            <person name="Imamovic A."/>
            <person name="Larimer J."/>
            <person name="McCowan C."/>
            <person name="Murphy C."/>
            <person name="Pearson M."/>
            <person name="Priest M."/>
            <person name="Roberts A."/>
            <person name="Saif S."/>
            <person name="Shea T."/>
            <person name="Sykes S."/>
            <person name="Wortman J."/>
            <person name="Nusbaum C."/>
            <person name="Birren B."/>
        </authorList>
    </citation>
    <scope>NUCLEOTIDE SEQUENCE</scope>
    <source>
        <strain evidence="4">CBS 10117</strain>
    </source>
</reference>
<evidence type="ECO:0000256" key="1">
    <source>
        <dbReference type="SAM" id="MobiDB-lite"/>
    </source>
</evidence>
<dbReference type="AlphaFoldDB" id="A0A1A6A4C2"/>
<dbReference type="GeneID" id="28967925"/>
<keyword evidence="5" id="KW-1185">Reference proteome</keyword>
<dbReference type="InterPro" id="IPR050869">
    <property type="entry name" value="H3K4_H4K5_MeTrfase"/>
</dbReference>
<evidence type="ECO:0000313" key="4">
    <source>
        <dbReference type="EMBL" id="WWC62198.1"/>
    </source>
</evidence>
<feature type="region of interest" description="Disordered" evidence="1">
    <location>
        <begin position="518"/>
        <end position="545"/>
    </location>
</feature>
<dbReference type="PROSITE" id="PS50280">
    <property type="entry name" value="SET"/>
    <property type="match status" value="1"/>
</dbReference>
<proteinExistence type="predicted"/>
<dbReference type="OrthoDB" id="265717at2759"/>
<evidence type="ECO:0000313" key="5">
    <source>
        <dbReference type="Proteomes" id="UP000078595"/>
    </source>
</evidence>
<evidence type="ECO:0000313" key="3">
    <source>
        <dbReference type="EMBL" id="OBR84904.1"/>
    </source>
</evidence>
<gene>
    <name evidence="3" type="ORF">I303_04226</name>
    <name evidence="4" type="ORF">I303_104793</name>
</gene>
<reference evidence="3" key="1">
    <citation type="submission" date="2013-07" db="EMBL/GenBank/DDBJ databases">
        <title>The Genome Sequence of Cryptococcus dejecticola CBS10117.</title>
        <authorList>
            <consortium name="The Broad Institute Genome Sequencing Platform"/>
            <person name="Cuomo C."/>
            <person name="Litvintseva A."/>
            <person name="Chen Y."/>
            <person name="Heitman J."/>
            <person name="Sun S."/>
            <person name="Springer D."/>
            <person name="Dromer F."/>
            <person name="Young S.K."/>
            <person name="Zeng Q."/>
            <person name="Gargeya S."/>
            <person name="Fitzgerald M."/>
            <person name="Abouelleil A."/>
            <person name="Alvarado L."/>
            <person name="Berlin A.M."/>
            <person name="Chapman S.B."/>
            <person name="Dewar J."/>
            <person name="Goldberg J."/>
            <person name="Griggs A."/>
            <person name="Gujja S."/>
            <person name="Hansen M."/>
            <person name="Howarth C."/>
            <person name="Imamovic A."/>
            <person name="Larimer J."/>
            <person name="McCowan C."/>
            <person name="Murphy C."/>
            <person name="Pearson M."/>
            <person name="Priest M."/>
            <person name="Roberts A."/>
            <person name="Saif S."/>
            <person name="Shea T."/>
            <person name="Sykes S."/>
            <person name="Wortman J."/>
            <person name="Nusbaum C."/>
            <person name="Birren B."/>
        </authorList>
    </citation>
    <scope>NUCLEOTIDE SEQUENCE [LARGE SCALE GENOMIC DNA]</scope>
    <source>
        <strain evidence="3">CBS 10117</strain>
    </source>
</reference>
<dbReference type="Gene3D" id="2.170.270.10">
    <property type="entry name" value="SET domain"/>
    <property type="match status" value="1"/>
</dbReference>
<dbReference type="Gene3D" id="6.10.140.2220">
    <property type="match status" value="1"/>
</dbReference>
<dbReference type="EMBL" id="KI894031">
    <property type="protein sequence ID" value="OBR84904.1"/>
    <property type="molecule type" value="Genomic_DNA"/>
</dbReference>
<reference evidence="4" key="3">
    <citation type="submission" date="2024-02" db="EMBL/GenBank/DDBJ databases">
        <title>Comparative genomics of Cryptococcus and Kwoniella reveals pathogenesis evolution and contrasting modes of karyotype evolution via chromosome fusion or intercentromeric recombination.</title>
        <authorList>
            <person name="Coelho M.A."/>
            <person name="David-Palma M."/>
            <person name="Shea T."/>
            <person name="Bowers K."/>
            <person name="McGinley-Smith S."/>
            <person name="Mohammad A.W."/>
            <person name="Gnirke A."/>
            <person name="Yurkov A.M."/>
            <person name="Nowrousian M."/>
            <person name="Sun S."/>
            <person name="Cuomo C.A."/>
            <person name="Heitman J."/>
        </authorList>
    </citation>
    <scope>NUCLEOTIDE SEQUENCE</scope>
    <source>
        <strain evidence="4">CBS 10117</strain>
    </source>
</reference>
<sequence length="623" mass="71499">MHYHECRRLTENPLWTPSTLPRLIAKVLLTIKADRRTGRTLDDLMPSYSTSSTLPLSFDEIALAQDVFRLLGTYEKIDKDRDRYTLDLVDYGMWEEEDFFILVRKILSCTVTLYDASANPVGVGVSPGLSRIRHSCKPNCQVIFPLSPVGKNAMRLVATSSIQPGEEITLSYVDLCLPIHLRHEALEVFAFDHSTCSTCSNIPVDPRWTALHASCLKGGHIPLSSRQRSVEVKDGRLVEYETCLKCLKRVSIRRLIRTYDHFTENAKTIWDKERGGVLAHSLRPTESSITKEIRTLKSLITTILETHPAETYPIPHLQVRLGRLCRMLPMNMDRLLDALGQFKEAYQSIHRLNDEIPNPTTCQLGIELSGIYLDMVKMFKTDYQDTLRVPVDEHHCEEDESDEPPCDDEPSSDEQVENLIQVLGDDPDTDPNQNGKTPPLGTEPPNGPVREQWPPDDEEDVDDELEEFREFVDSWVFEFENTHMHQEDRQHESTGRLDNIVENQDVVKKYLTEGCKDSGTMLKQGHSHPMKPMKPGNGNGIASRPLRGNRLITAKPGECTRDQWMEDNHKRVLSFSRQGRIWIERSRGHLKALGYEDDHPSFRLLESREREVDELEIWFEYEV</sequence>
<dbReference type="InterPro" id="IPR046341">
    <property type="entry name" value="SET_dom_sf"/>
</dbReference>
<feature type="domain" description="SET" evidence="2">
    <location>
        <begin position="59"/>
        <end position="173"/>
    </location>
</feature>
<dbReference type="PANTHER" id="PTHR12197:SF251">
    <property type="entry name" value="EG:BACR7C10.4 PROTEIN"/>
    <property type="match status" value="1"/>
</dbReference>
<name>A0A1A6A4C2_9TREE</name>
<dbReference type="EMBL" id="CP144534">
    <property type="protein sequence ID" value="WWC62198.1"/>
    <property type="molecule type" value="Genomic_DNA"/>
</dbReference>
<dbReference type="STRING" id="1296121.A0A1A6A4C2"/>
<protein>
    <recommendedName>
        <fullName evidence="2">SET domain-containing protein</fullName>
    </recommendedName>
</protein>
<dbReference type="KEGG" id="kdj:28967925"/>
<dbReference type="InterPro" id="IPR001214">
    <property type="entry name" value="SET_dom"/>
</dbReference>
<feature type="compositionally biased region" description="Acidic residues" evidence="1">
    <location>
        <begin position="398"/>
        <end position="416"/>
    </location>
</feature>
<dbReference type="CDD" id="cd20071">
    <property type="entry name" value="SET_SMYD"/>
    <property type="match status" value="1"/>
</dbReference>
<feature type="compositionally biased region" description="Acidic residues" evidence="1">
    <location>
        <begin position="454"/>
        <end position="464"/>
    </location>
</feature>
<dbReference type="Gene3D" id="1.10.220.160">
    <property type="match status" value="1"/>
</dbReference>
<dbReference type="Pfam" id="PF00856">
    <property type="entry name" value="SET"/>
    <property type="match status" value="1"/>
</dbReference>
<dbReference type="SUPFAM" id="SSF82199">
    <property type="entry name" value="SET domain"/>
    <property type="match status" value="1"/>
</dbReference>
<dbReference type="Proteomes" id="UP000078595">
    <property type="component" value="Chromosome 5"/>
</dbReference>
<dbReference type="VEuPathDB" id="FungiDB:I303_04226"/>